<accession>A0A1B0DCP7</accession>
<protein>
    <submittedName>
        <fullName evidence="1">Uncharacterized protein</fullName>
    </submittedName>
</protein>
<dbReference type="InterPro" id="IPR040676">
    <property type="entry name" value="DUF5641"/>
</dbReference>
<dbReference type="InterPro" id="IPR036397">
    <property type="entry name" value="RNaseH_sf"/>
</dbReference>
<dbReference type="EMBL" id="AJVK01014071">
    <property type="status" value="NOT_ANNOTATED_CDS"/>
    <property type="molecule type" value="Genomic_DNA"/>
</dbReference>
<sequence length="212" mass="24075">MSSLGTQFHYIPAYSPTFGGLWERGVGSVKSHIKKVIGDTPLTYEEFSTVLAQIEACINSRPLCAMSSEVDDLQPLTPAHFLVGHPLTLPPGPELMDMNPNRLSRWNLLQRFVQHFWRRWHQEYITTLQNRPKWCTSTKNLEIGDLVLVREPNMRLSSWKMARIIATHPGRDNVVRVVTIKTQEGMQKRAVNTLAKLPVDSSVEDSLNPGNM</sequence>
<evidence type="ECO:0000313" key="1">
    <source>
        <dbReference type="EnsemblMetazoa" id="PPAI005586-PA"/>
    </source>
</evidence>
<dbReference type="AlphaFoldDB" id="A0A1B0DCP7"/>
<reference evidence="1" key="1">
    <citation type="submission" date="2022-08" db="UniProtKB">
        <authorList>
            <consortium name="EnsemblMetazoa"/>
        </authorList>
    </citation>
    <scope>IDENTIFICATION</scope>
    <source>
        <strain evidence="1">Israel</strain>
    </source>
</reference>
<organism evidence="1 2">
    <name type="scientific">Phlebotomus papatasi</name>
    <name type="common">Sandfly</name>
    <dbReference type="NCBI Taxonomy" id="29031"/>
    <lineage>
        <taxon>Eukaryota</taxon>
        <taxon>Metazoa</taxon>
        <taxon>Ecdysozoa</taxon>
        <taxon>Arthropoda</taxon>
        <taxon>Hexapoda</taxon>
        <taxon>Insecta</taxon>
        <taxon>Pterygota</taxon>
        <taxon>Neoptera</taxon>
        <taxon>Endopterygota</taxon>
        <taxon>Diptera</taxon>
        <taxon>Nematocera</taxon>
        <taxon>Psychodoidea</taxon>
        <taxon>Psychodidae</taxon>
        <taxon>Phlebotomus</taxon>
        <taxon>Phlebotomus</taxon>
    </lineage>
</organism>
<dbReference type="EnsemblMetazoa" id="PPAI005586-RA">
    <property type="protein sequence ID" value="PPAI005586-PA"/>
    <property type="gene ID" value="PPAI005586"/>
</dbReference>
<dbReference type="VEuPathDB" id="VectorBase:PPAPM1_012481"/>
<evidence type="ECO:0000313" key="2">
    <source>
        <dbReference type="Proteomes" id="UP000092462"/>
    </source>
</evidence>
<dbReference type="SUPFAM" id="SSF53098">
    <property type="entry name" value="Ribonuclease H-like"/>
    <property type="match status" value="1"/>
</dbReference>
<dbReference type="Proteomes" id="UP000092462">
    <property type="component" value="Unassembled WGS sequence"/>
</dbReference>
<dbReference type="GO" id="GO:0003676">
    <property type="term" value="F:nucleic acid binding"/>
    <property type="evidence" value="ECO:0007669"/>
    <property type="project" value="InterPro"/>
</dbReference>
<dbReference type="InterPro" id="IPR012337">
    <property type="entry name" value="RNaseH-like_sf"/>
</dbReference>
<dbReference type="Gene3D" id="3.30.420.10">
    <property type="entry name" value="Ribonuclease H-like superfamily/Ribonuclease H"/>
    <property type="match status" value="1"/>
</dbReference>
<dbReference type="VEuPathDB" id="VectorBase:PPAI005586"/>
<dbReference type="Pfam" id="PF18701">
    <property type="entry name" value="DUF5641"/>
    <property type="match status" value="1"/>
</dbReference>
<proteinExistence type="predicted"/>
<dbReference type="PANTHER" id="PTHR47331">
    <property type="entry name" value="PHD-TYPE DOMAIN-CONTAINING PROTEIN"/>
    <property type="match status" value="1"/>
</dbReference>
<name>A0A1B0DCP7_PHLPP</name>
<keyword evidence="2" id="KW-1185">Reference proteome</keyword>